<comment type="caution">
    <text evidence="2">The sequence shown here is derived from an EMBL/GenBank/DDBJ whole genome shotgun (WGS) entry which is preliminary data.</text>
</comment>
<proteinExistence type="predicted"/>
<sequence>MAAACALAAPTTASAAPVPQPIPEGESALPLSFLAPAVYAAVAAPTEVAGTSNALLAQARVVLATAPLSPQLKTTLSSVITFLDGSAGGGPDIPENGPVIAQFLYPTLGRGCISPTADSVGTALAVPGPAQLPPPGPGAAQAGFVFTALGTAPLAAEQTAPMTVSWINVDTLKTGTETLTGAAKINPDGPSTLSAIADTGKGRVLAAIAGSVSTQAGLPCTFFPTVGMFVV</sequence>
<reference evidence="2" key="2">
    <citation type="submission" date="2020-09" db="EMBL/GenBank/DDBJ databases">
        <authorList>
            <person name="Sun Q."/>
            <person name="Sedlacek I."/>
        </authorList>
    </citation>
    <scope>NUCLEOTIDE SEQUENCE</scope>
    <source>
        <strain evidence="2">CCM 7905</strain>
    </source>
</reference>
<dbReference type="RefSeq" id="WP_188545763.1">
    <property type="nucleotide sequence ID" value="NZ_BMCU01000003.1"/>
</dbReference>
<gene>
    <name evidence="2" type="ORF">GCM10007304_31370</name>
</gene>
<accession>A0A917LDY8</accession>
<evidence type="ECO:0000256" key="1">
    <source>
        <dbReference type="SAM" id="SignalP"/>
    </source>
</evidence>
<dbReference type="EMBL" id="BMCU01000003">
    <property type="protein sequence ID" value="GGG15058.1"/>
    <property type="molecule type" value="Genomic_DNA"/>
</dbReference>
<organism evidence="2 3">
    <name type="scientific">Rhodococcoides trifolii</name>
    <dbReference type="NCBI Taxonomy" id="908250"/>
    <lineage>
        <taxon>Bacteria</taxon>
        <taxon>Bacillati</taxon>
        <taxon>Actinomycetota</taxon>
        <taxon>Actinomycetes</taxon>
        <taxon>Mycobacteriales</taxon>
        <taxon>Nocardiaceae</taxon>
        <taxon>Rhodococcoides</taxon>
    </lineage>
</organism>
<reference evidence="2" key="1">
    <citation type="journal article" date="2014" name="Int. J. Syst. Evol. Microbiol.">
        <title>Complete genome sequence of Corynebacterium casei LMG S-19264T (=DSM 44701T), isolated from a smear-ripened cheese.</title>
        <authorList>
            <consortium name="US DOE Joint Genome Institute (JGI-PGF)"/>
            <person name="Walter F."/>
            <person name="Albersmeier A."/>
            <person name="Kalinowski J."/>
            <person name="Ruckert C."/>
        </authorList>
    </citation>
    <scope>NUCLEOTIDE SEQUENCE</scope>
    <source>
        <strain evidence="2">CCM 7905</strain>
    </source>
</reference>
<name>A0A917LDY8_9NOCA</name>
<feature type="signal peptide" evidence="1">
    <location>
        <begin position="1"/>
        <end position="15"/>
    </location>
</feature>
<dbReference type="AlphaFoldDB" id="A0A917LDY8"/>
<keyword evidence="3" id="KW-1185">Reference proteome</keyword>
<keyword evidence="1" id="KW-0732">Signal</keyword>
<evidence type="ECO:0008006" key="4">
    <source>
        <dbReference type="Google" id="ProtNLM"/>
    </source>
</evidence>
<feature type="chain" id="PRO_5036815978" description="Secreted protein" evidence="1">
    <location>
        <begin position="16"/>
        <end position="231"/>
    </location>
</feature>
<evidence type="ECO:0000313" key="3">
    <source>
        <dbReference type="Proteomes" id="UP000654257"/>
    </source>
</evidence>
<protein>
    <recommendedName>
        <fullName evidence="4">Secreted protein</fullName>
    </recommendedName>
</protein>
<evidence type="ECO:0000313" key="2">
    <source>
        <dbReference type="EMBL" id="GGG15058.1"/>
    </source>
</evidence>
<dbReference type="Proteomes" id="UP000654257">
    <property type="component" value="Unassembled WGS sequence"/>
</dbReference>